<dbReference type="InterPro" id="IPR003362">
    <property type="entry name" value="Bact_transf"/>
</dbReference>
<dbReference type="RefSeq" id="WP_189356234.1">
    <property type="nucleotide sequence ID" value="NZ_BMYU01000002.1"/>
</dbReference>
<feature type="domain" description="Bacterial sugar transferase" evidence="3">
    <location>
        <begin position="17"/>
        <end position="108"/>
    </location>
</feature>
<reference evidence="5" key="1">
    <citation type="journal article" date="2019" name="Int. J. Syst. Evol. Microbiol.">
        <title>The Global Catalogue of Microorganisms (GCM) 10K type strain sequencing project: providing services to taxonomists for standard genome sequencing and annotation.</title>
        <authorList>
            <consortium name="The Broad Institute Genomics Platform"/>
            <consortium name="The Broad Institute Genome Sequencing Center for Infectious Disease"/>
            <person name="Wu L."/>
            <person name="Ma J."/>
        </authorList>
    </citation>
    <scope>NUCLEOTIDE SEQUENCE [LARGE SCALE GENOMIC DNA]</scope>
    <source>
        <strain evidence="5">KCTC 23917</strain>
    </source>
</reference>
<dbReference type="EMBL" id="BMYU01000002">
    <property type="protein sequence ID" value="GGX36578.1"/>
    <property type="molecule type" value="Genomic_DNA"/>
</dbReference>
<accession>A0ABQ2XXL2</accession>
<comment type="caution">
    <text evidence="4">The sequence shown here is derived from an EMBL/GenBank/DDBJ whole genome shotgun (WGS) entry which is preliminary data.</text>
</comment>
<evidence type="ECO:0000313" key="4">
    <source>
        <dbReference type="EMBL" id="GGX36578.1"/>
    </source>
</evidence>
<dbReference type="Pfam" id="PF03808">
    <property type="entry name" value="Glyco_tran_WecG"/>
    <property type="match status" value="1"/>
</dbReference>
<dbReference type="PANTHER" id="PTHR34136">
    <property type="match status" value="1"/>
</dbReference>
<dbReference type="NCBIfam" id="TIGR00696">
    <property type="entry name" value="wecG_tagA_cpsF"/>
    <property type="match status" value="1"/>
</dbReference>
<dbReference type="Proteomes" id="UP000653343">
    <property type="component" value="Unassembled WGS sequence"/>
</dbReference>
<name>A0ABQ2XXL2_9BURK</name>
<evidence type="ECO:0000256" key="2">
    <source>
        <dbReference type="ARBA" id="ARBA00022679"/>
    </source>
</evidence>
<dbReference type="CDD" id="cd06533">
    <property type="entry name" value="Glyco_transf_WecG_TagA"/>
    <property type="match status" value="1"/>
</dbReference>
<proteinExistence type="predicted"/>
<dbReference type="Pfam" id="PF02397">
    <property type="entry name" value="Bac_transf"/>
    <property type="match status" value="1"/>
</dbReference>
<evidence type="ECO:0000259" key="3">
    <source>
        <dbReference type="Pfam" id="PF02397"/>
    </source>
</evidence>
<keyword evidence="1" id="KW-0328">Glycosyltransferase</keyword>
<sequence>MITALIINPALPAKLRQLLTAVRADAFPALLLIMRGHCDLVGPRLCSKEEALELSLPSGRYDVLPGVISAYALKVRMNIAFQSEAETEQEYLLNRSLRHDAGILLRYMLTSLYGANSTGHRVQEQIAGIPFINLSQDELVSAIMLALRMQCRTRIAFVNPDCVNIACKQADYKDCLCQADWVCPDGIGMRIAGHLLGREVRQNLNGTDLLPTLCKAIENTHHSVYLLGARPGVAEKMARCLQLRFPGLKIAGTQHGYFSEADTTKVISSIRNSQASILLVGFGAPKQDLWLQQHLADTGACIGIGVGGLFDFYSGNIPRAPQWMRELGLEWVFRLLQEPQRMWRRYLIGNIVFLHRVITEKRHTGKGSLK</sequence>
<evidence type="ECO:0000313" key="5">
    <source>
        <dbReference type="Proteomes" id="UP000653343"/>
    </source>
</evidence>
<evidence type="ECO:0000256" key="1">
    <source>
        <dbReference type="ARBA" id="ARBA00022676"/>
    </source>
</evidence>
<organism evidence="4 5">
    <name type="scientific">Undibacterium squillarum</name>
    <dbReference type="NCBI Taxonomy" id="1131567"/>
    <lineage>
        <taxon>Bacteria</taxon>
        <taxon>Pseudomonadati</taxon>
        <taxon>Pseudomonadota</taxon>
        <taxon>Betaproteobacteria</taxon>
        <taxon>Burkholderiales</taxon>
        <taxon>Oxalobacteraceae</taxon>
        <taxon>Undibacterium</taxon>
    </lineage>
</organism>
<dbReference type="PANTHER" id="PTHR34136:SF1">
    <property type="entry name" value="UDP-N-ACETYL-D-MANNOSAMINURONIC ACID TRANSFERASE"/>
    <property type="match status" value="1"/>
</dbReference>
<keyword evidence="2" id="KW-0808">Transferase</keyword>
<protein>
    <recommendedName>
        <fullName evidence="3">Bacterial sugar transferase domain-containing protein</fullName>
    </recommendedName>
</protein>
<keyword evidence="5" id="KW-1185">Reference proteome</keyword>
<gene>
    <name evidence="4" type="ORF">GCM10010946_13020</name>
</gene>
<dbReference type="InterPro" id="IPR004629">
    <property type="entry name" value="WecG_TagA_CpsF"/>
</dbReference>